<evidence type="ECO:0000313" key="1">
    <source>
        <dbReference type="EMBL" id="GLB51838.1"/>
    </source>
</evidence>
<keyword evidence="2" id="KW-1185">Reference proteome</keyword>
<dbReference type="Proteomes" id="UP001143545">
    <property type="component" value="Unassembled WGS sequence"/>
</dbReference>
<dbReference type="InterPro" id="IPR021314">
    <property type="entry name" value="DUF2911"/>
</dbReference>
<gene>
    <name evidence="1" type="ORF">NBRC110019_08770</name>
</gene>
<dbReference type="EMBL" id="BRVP01000005">
    <property type="protein sequence ID" value="GLB51838.1"/>
    <property type="molecule type" value="Genomic_DNA"/>
</dbReference>
<name>A0A9W6B6X3_9FLAO</name>
<organism evidence="1 2">
    <name type="scientific">Neptunitalea chrysea</name>
    <dbReference type="NCBI Taxonomy" id="1647581"/>
    <lineage>
        <taxon>Bacteria</taxon>
        <taxon>Pseudomonadati</taxon>
        <taxon>Bacteroidota</taxon>
        <taxon>Flavobacteriia</taxon>
        <taxon>Flavobacteriales</taxon>
        <taxon>Flavobacteriaceae</taxon>
        <taxon>Neptunitalea</taxon>
    </lineage>
</organism>
<dbReference type="Pfam" id="PF11138">
    <property type="entry name" value="DUF2911"/>
    <property type="match status" value="1"/>
</dbReference>
<reference evidence="1" key="1">
    <citation type="submission" date="2022-07" db="EMBL/GenBank/DDBJ databases">
        <title>Taxonomy of Novel Oxalotrophic and Methylotrophic Bacteria.</title>
        <authorList>
            <person name="Sahin N."/>
            <person name="Tani A."/>
        </authorList>
    </citation>
    <scope>NUCLEOTIDE SEQUENCE</scope>
    <source>
        <strain evidence="1">AM327</strain>
    </source>
</reference>
<accession>A0A9W6B6X3</accession>
<proteinExistence type="predicted"/>
<evidence type="ECO:0000313" key="2">
    <source>
        <dbReference type="Proteomes" id="UP001143545"/>
    </source>
</evidence>
<comment type="caution">
    <text evidence="1">The sequence shown here is derived from an EMBL/GenBank/DDBJ whole genome shotgun (WGS) entry which is preliminary data.</text>
</comment>
<protein>
    <recommendedName>
        <fullName evidence="3">DUF2911 domain-containing protein</fullName>
    </recommendedName>
</protein>
<evidence type="ECO:0008006" key="3">
    <source>
        <dbReference type="Google" id="ProtNLM"/>
    </source>
</evidence>
<dbReference type="AlphaFoldDB" id="A0A9W6B6X3"/>
<sequence length="296" mass="33763">MSLFNFRLNQKLIKMKNITLAIICAFVGFMSYAQIKTPQASPGAKIEQTIGLTEVTVTYSRPSMKGREIFGDLVPYDKIWRTGANANTVITFSENVFFGNTEVEKGSYAIYTKPGKKSWEMYLYADTNNWGAPRDFDMEKVVAKATAEVMEVPFQVETFTIDFNNLRNSGADLEMIWSNVYVAFPIKTMTKEQTVNNIKKVMSGPSSRDYYSAAVFYYTENMEMKKAVEMIDKAIEMEGDKAAFYMYRQQSLIHDKAGDRKGAIKAARISLQKSKEVGNQDYVKMNEDTLREWKAL</sequence>